<keyword evidence="1 2" id="KW-0378">Hydrolase</keyword>
<dbReference type="InterPro" id="IPR036412">
    <property type="entry name" value="HAD-like_sf"/>
</dbReference>
<dbReference type="Gene3D" id="3.40.50.1000">
    <property type="entry name" value="HAD superfamily/HAD-like"/>
    <property type="match status" value="1"/>
</dbReference>
<dbReference type="Gene3D" id="1.10.150.240">
    <property type="entry name" value="Putative phosphatase, domain 2"/>
    <property type="match status" value="1"/>
</dbReference>
<dbReference type="SUPFAM" id="SSF56784">
    <property type="entry name" value="HAD-like"/>
    <property type="match status" value="1"/>
</dbReference>
<keyword evidence="3" id="KW-1185">Reference proteome</keyword>
<reference evidence="2 3" key="1">
    <citation type="submission" date="2019-08" db="EMBL/GenBank/DDBJ databases">
        <authorList>
            <person name="Shi S."/>
        </authorList>
    </citation>
    <scope>NUCLEOTIDE SEQUENCE [LARGE SCALE GENOMIC DNA]</scope>
    <source>
        <strain evidence="2 3">GY10130</strain>
    </source>
</reference>
<dbReference type="EMBL" id="VRTY01000054">
    <property type="protein sequence ID" value="TXK38015.1"/>
    <property type="molecule type" value="Genomic_DNA"/>
</dbReference>
<comment type="caution">
    <text evidence="2">The sequence shown here is derived from an EMBL/GenBank/DDBJ whole genome shotgun (WGS) entry which is preliminary data.</text>
</comment>
<evidence type="ECO:0000313" key="3">
    <source>
        <dbReference type="Proteomes" id="UP000321926"/>
    </source>
</evidence>
<sequence length="244" mass="27730">MKLKTIAFDADDTLWMNETIYTTTHGRFVAILEKYEEPDVLQKRLYETEIKNLNLFGYGVKGFTLSMIETAVELTKGQITGDEVHQIVALGKDMLTHPVELLPHVEQTLKLLQESYNLMIITKGDLFDQETKIARSGLADYFGGVEILSEKNTATYQRLLQRNNIEVSDFLMVGNSLKSDILPIGELGASAVHIPFHTTWGHEMVSPENMLHVQYEVLQHIGELPDRLPYIFPSRQMEGMMADL</sequence>
<name>A0A5C8JHN7_9BACT</name>
<dbReference type="PANTHER" id="PTHR43316">
    <property type="entry name" value="HYDROLASE, HALOACID DELAHOGENASE-RELATED"/>
    <property type="match status" value="1"/>
</dbReference>
<accession>A0A5C8JHN7</accession>
<dbReference type="SFLD" id="SFLDG01129">
    <property type="entry name" value="C1.5:_HAD__Beta-PGM__Phosphata"/>
    <property type="match status" value="1"/>
</dbReference>
<evidence type="ECO:0000256" key="1">
    <source>
        <dbReference type="ARBA" id="ARBA00022801"/>
    </source>
</evidence>
<proteinExistence type="predicted"/>
<dbReference type="PANTHER" id="PTHR43316:SF8">
    <property type="entry name" value="HAD FAMILY HYDROLASE"/>
    <property type="match status" value="1"/>
</dbReference>
<dbReference type="Proteomes" id="UP000321926">
    <property type="component" value="Unassembled WGS sequence"/>
</dbReference>
<gene>
    <name evidence="2" type="ORF">FVR03_14485</name>
</gene>
<dbReference type="SFLD" id="SFLDS00003">
    <property type="entry name" value="Haloacid_Dehalogenase"/>
    <property type="match status" value="1"/>
</dbReference>
<dbReference type="GO" id="GO:0016787">
    <property type="term" value="F:hydrolase activity"/>
    <property type="evidence" value="ECO:0007669"/>
    <property type="project" value="UniProtKB-KW"/>
</dbReference>
<dbReference type="AlphaFoldDB" id="A0A5C8JHN7"/>
<protein>
    <submittedName>
        <fullName evidence="2">HAD family hydrolase</fullName>
    </submittedName>
</protein>
<dbReference type="InterPro" id="IPR023214">
    <property type="entry name" value="HAD_sf"/>
</dbReference>
<dbReference type="Pfam" id="PF00702">
    <property type="entry name" value="Hydrolase"/>
    <property type="match status" value="1"/>
</dbReference>
<dbReference type="InterPro" id="IPR023198">
    <property type="entry name" value="PGP-like_dom2"/>
</dbReference>
<dbReference type="RefSeq" id="WP_147922476.1">
    <property type="nucleotide sequence ID" value="NZ_VRTY01000054.1"/>
</dbReference>
<evidence type="ECO:0000313" key="2">
    <source>
        <dbReference type="EMBL" id="TXK38015.1"/>
    </source>
</evidence>
<dbReference type="OrthoDB" id="6101375at2"/>
<dbReference type="InterPro" id="IPR051540">
    <property type="entry name" value="S-2-haloacid_dehalogenase"/>
</dbReference>
<organism evidence="2 3">
    <name type="scientific">Pontibacter qinzhouensis</name>
    <dbReference type="NCBI Taxonomy" id="2603253"/>
    <lineage>
        <taxon>Bacteria</taxon>
        <taxon>Pseudomonadati</taxon>
        <taxon>Bacteroidota</taxon>
        <taxon>Cytophagia</taxon>
        <taxon>Cytophagales</taxon>
        <taxon>Hymenobacteraceae</taxon>
        <taxon>Pontibacter</taxon>
    </lineage>
</organism>